<evidence type="ECO:0000313" key="2">
    <source>
        <dbReference type="EMBL" id="CAB3999848.1"/>
    </source>
</evidence>
<protein>
    <submittedName>
        <fullName evidence="2">Uncharacterized protein</fullName>
    </submittedName>
</protein>
<dbReference type="AlphaFoldDB" id="A0A6S7I5W3"/>
<keyword evidence="3" id="KW-1185">Reference proteome</keyword>
<name>A0A6S7I5W3_PARCT</name>
<dbReference type="EMBL" id="CACRXK020003686">
    <property type="protein sequence ID" value="CAB3999848.1"/>
    <property type="molecule type" value="Genomic_DNA"/>
</dbReference>
<feature type="compositionally biased region" description="Basic and acidic residues" evidence="1">
    <location>
        <begin position="90"/>
        <end position="105"/>
    </location>
</feature>
<feature type="region of interest" description="Disordered" evidence="1">
    <location>
        <begin position="211"/>
        <end position="252"/>
    </location>
</feature>
<comment type="caution">
    <text evidence="2">The sequence shown here is derived from an EMBL/GenBank/DDBJ whole genome shotgun (WGS) entry which is preliminary data.</text>
</comment>
<gene>
    <name evidence="2" type="ORF">PACLA_8A000112</name>
</gene>
<evidence type="ECO:0000256" key="1">
    <source>
        <dbReference type="SAM" id="MobiDB-lite"/>
    </source>
</evidence>
<reference evidence="2" key="1">
    <citation type="submission" date="2020-04" db="EMBL/GenBank/DDBJ databases">
        <authorList>
            <person name="Alioto T."/>
            <person name="Alioto T."/>
            <person name="Gomez Garrido J."/>
        </authorList>
    </citation>
    <scope>NUCLEOTIDE SEQUENCE</scope>
    <source>
        <strain evidence="2">A484AB</strain>
    </source>
</reference>
<feature type="non-terminal residue" evidence="2">
    <location>
        <position position="1"/>
    </location>
</feature>
<accession>A0A6S7I5W3</accession>
<sequence length="329" mass="36535">ACKIVHNTFTNCDVDERRRYCVAAQNLVMAARGRNTARGWRISKDEKKLSDRAELKDTDPASYDDISVFVIPLSKKFQEQPETVHYPVQSKKEQTIQQSEERGDNDMDEASSGPGTNGPLPLSSILLPRESVRVSLPTLRTLVCPWSIYKDLETSSCLDSFPGNSHCHLSGRYLASTSEQERPSTDLLPSRQPTSEPRIYHQAQEVFTSSDAATGIPGGSAGHNEDDNLTSTREVEVNHPRSPPNPTDQSNNFREAIIPYWQNESCCSDRGLESTLILSQPTARPHQCGKHRKRFQVTLSQASMTELIGGHPPIFTHSMANPCAQCPST</sequence>
<dbReference type="Proteomes" id="UP001152795">
    <property type="component" value="Unassembled WGS sequence"/>
</dbReference>
<proteinExistence type="predicted"/>
<dbReference type="OrthoDB" id="10264738at2759"/>
<organism evidence="2 3">
    <name type="scientific">Paramuricea clavata</name>
    <name type="common">Red gorgonian</name>
    <name type="synonym">Violescent sea-whip</name>
    <dbReference type="NCBI Taxonomy" id="317549"/>
    <lineage>
        <taxon>Eukaryota</taxon>
        <taxon>Metazoa</taxon>
        <taxon>Cnidaria</taxon>
        <taxon>Anthozoa</taxon>
        <taxon>Octocorallia</taxon>
        <taxon>Malacalcyonacea</taxon>
        <taxon>Plexauridae</taxon>
        <taxon>Paramuricea</taxon>
    </lineage>
</organism>
<feature type="region of interest" description="Disordered" evidence="1">
    <location>
        <begin position="81"/>
        <end position="122"/>
    </location>
</feature>
<evidence type="ECO:0000313" key="3">
    <source>
        <dbReference type="Proteomes" id="UP001152795"/>
    </source>
</evidence>
<feature type="region of interest" description="Disordered" evidence="1">
    <location>
        <begin position="176"/>
        <end position="195"/>
    </location>
</feature>